<dbReference type="GO" id="GO:0033554">
    <property type="term" value="P:cellular response to stress"/>
    <property type="evidence" value="ECO:0007669"/>
    <property type="project" value="TreeGrafter"/>
</dbReference>
<comment type="similarity">
    <text evidence="6">Belongs to the peroxiredoxin family. Prx6 subfamily.</text>
</comment>
<dbReference type="PANTHER" id="PTHR10681:SF128">
    <property type="entry name" value="THIOREDOXIN-DEPENDENT PEROXIDE REDUCTASE, MITOCHONDRIAL"/>
    <property type="match status" value="1"/>
</dbReference>
<comment type="function">
    <text evidence="7">Thiol-specific peroxidase that catalyzes the reduction of hydrogen peroxide and organic hydroperoxides to water and alcohols, respectively. Plays a role in cell protection against oxidative stress by detoxifying peroxides.</text>
</comment>
<proteinExistence type="inferred from homology"/>
<keyword evidence="12" id="KW-1185">Reference proteome</keyword>
<keyword evidence="2" id="KW-0575">Peroxidase</keyword>
<dbReference type="AlphaFoldDB" id="A0A495XY90"/>
<evidence type="ECO:0000259" key="9">
    <source>
        <dbReference type="PROSITE" id="PS51352"/>
    </source>
</evidence>
<comment type="similarity">
    <text evidence="1">Belongs to the peroxiredoxin family. AhpC/Prx1 subfamily.</text>
</comment>
<dbReference type="FunFam" id="3.40.30.10:FF:000011">
    <property type="entry name" value="Peroxiredoxin PRX1"/>
    <property type="match status" value="1"/>
</dbReference>
<reference evidence="10 13" key="2">
    <citation type="submission" date="2020-08" db="EMBL/GenBank/DDBJ databases">
        <title>Genomic Encyclopedia of Type Strains, Phase IV (KMG-V): Genome sequencing to study the core and pangenomes of soil and plant-associated prokaryotes.</title>
        <authorList>
            <person name="Whitman W."/>
        </authorList>
    </citation>
    <scope>NUCLEOTIDE SEQUENCE [LARGE SCALE GENOMIC DNA]</scope>
    <source>
        <strain evidence="10 13">B3ACCR2</strain>
    </source>
</reference>
<dbReference type="InterPro" id="IPR000866">
    <property type="entry name" value="AhpC/TSA"/>
</dbReference>
<dbReference type="OrthoDB" id="9812811at2"/>
<dbReference type="EMBL" id="RBXT01000001">
    <property type="protein sequence ID" value="RKT79571.1"/>
    <property type="molecule type" value="Genomic_DNA"/>
</dbReference>
<keyword evidence="4" id="KW-0560">Oxidoreductase</keyword>
<dbReference type="GO" id="GO:0008379">
    <property type="term" value="F:thioredoxin peroxidase activity"/>
    <property type="evidence" value="ECO:0007669"/>
    <property type="project" value="TreeGrafter"/>
</dbReference>
<protein>
    <submittedName>
        <fullName evidence="11">1-Cys peroxiredoxin</fullName>
    </submittedName>
    <submittedName>
        <fullName evidence="10">Alkyl hydroperoxide reductase subunit AhpC</fullName>
    </submittedName>
</protein>
<dbReference type="Gene3D" id="3.40.30.10">
    <property type="entry name" value="Glutaredoxin"/>
    <property type="match status" value="1"/>
</dbReference>
<dbReference type="SUPFAM" id="SSF52833">
    <property type="entry name" value="Thioredoxin-like"/>
    <property type="match status" value="1"/>
</dbReference>
<dbReference type="GO" id="GO:0006979">
    <property type="term" value="P:response to oxidative stress"/>
    <property type="evidence" value="ECO:0007669"/>
    <property type="project" value="TreeGrafter"/>
</dbReference>
<dbReference type="CDD" id="cd03016">
    <property type="entry name" value="PRX_1cys"/>
    <property type="match status" value="1"/>
</dbReference>
<evidence type="ECO:0000256" key="7">
    <source>
        <dbReference type="ARBA" id="ARBA00037420"/>
    </source>
</evidence>
<dbReference type="GO" id="GO:0045454">
    <property type="term" value="P:cell redox homeostasis"/>
    <property type="evidence" value="ECO:0007669"/>
    <property type="project" value="TreeGrafter"/>
</dbReference>
<feature type="domain" description="Thioredoxin" evidence="9">
    <location>
        <begin position="4"/>
        <end position="160"/>
    </location>
</feature>
<evidence type="ECO:0000256" key="2">
    <source>
        <dbReference type="ARBA" id="ARBA00022559"/>
    </source>
</evidence>
<dbReference type="GO" id="GO:0042744">
    <property type="term" value="P:hydrogen peroxide catabolic process"/>
    <property type="evidence" value="ECO:0007669"/>
    <property type="project" value="TreeGrafter"/>
</dbReference>
<dbReference type="RefSeq" id="WP_121034453.1">
    <property type="nucleotide sequence ID" value="NZ_JACHVT010000009.1"/>
</dbReference>
<evidence type="ECO:0000256" key="8">
    <source>
        <dbReference type="PIRSR" id="PIRSR000239-1"/>
    </source>
</evidence>
<dbReference type="Pfam" id="PF00578">
    <property type="entry name" value="AhpC-TSA"/>
    <property type="match status" value="1"/>
</dbReference>
<keyword evidence="5" id="KW-0676">Redox-active center</keyword>
<dbReference type="InterPro" id="IPR019479">
    <property type="entry name" value="Peroxiredoxin_C"/>
</dbReference>
<evidence type="ECO:0000256" key="6">
    <source>
        <dbReference type="ARBA" id="ARBA00025719"/>
    </source>
</evidence>
<dbReference type="InterPro" id="IPR045020">
    <property type="entry name" value="PRX_1cys"/>
</dbReference>
<evidence type="ECO:0000313" key="12">
    <source>
        <dbReference type="Proteomes" id="UP000278440"/>
    </source>
</evidence>
<organism evidence="11 12">
    <name type="scientific">Terracoccus luteus</name>
    <dbReference type="NCBI Taxonomy" id="53356"/>
    <lineage>
        <taxon>Bacteria</taxon>
        <taxon>Bacillati</taxon>
        <taxon>Actinomycetota</taxon>
        <taxon>Actinomycetes</taxon>
        <taxon>Micrococcales</taxon>
        <taxon>Intrasporangiaceae</taxon>
        <taxon>Terracoccus</taxon>
    </lineage>
</organism>
<dbReference type="PIRSF" id="PIRSF000239">
    <property type="entry name" value="AHPC"/>
    <property type="match status" value="1"/>
</dbReference>
<dbReference type="InterPro" id="IPR036249">
    <property type="entry name" value="Thioredoxin-like_sf"/>
</dbReference>
<dbReference type="InterPro" id="IPR050217">
    <property type="entry name" value="Peroxiredoxin"/>
</dbReference>
<evidence type="ECO:0000256" key="4">
    <source>
        <dbReference type="ARBA" id="ARBA00023002"/>
    </source>
</evidence>
<dbReference type="PROSITE" id="PS51352">
    <property type="entry name" value="THIOREDOXIN_2"/>
    <property type="match status" value="1"/>
</dbReference>
<dbReference type="Gene3D" id="3.30.1020.10">
    <property type="entry name" value="Antioxidant, Horf6, Chain A, domain2"/>
    <property type="match status" value="1"/>
</dbReference>
<accession>A0A495XY90</accession>
<dbReference type="PANTHER" id="PTHR10681">
    <property type="entry name" value="THIOREDOXIN PEROXIDASE"/>
    <property type="match status" value="1"/>
</dbReference>
<evidence type="ECO:0000313" key="13">
    <source>
        <dbReference type="Proteomes" id="UP000590811"/>
    </source>
</evidence>
<dbReference type="Proteomes" id="UP000278440">
    <property type="component" value="Unassembled WGS sequence"/>
</dbReference>
<dbReference type="GO" id="GO:0005829">
    <property type="term" value="C:cytosol"/>
    <property type="evidence" value="ECO:0007669"/>
    <property type="project" value="TreeGrafter"/>
</dbReference>
<name>A0A495XY90_9MICO</name>
<dbReference type="EMBL" id="JACHVT010000009">
    <property type="protein sequence ID" value="MBB2988313.1"/>
    <property type="molecule type" value="Genomic_DNA"/>
</dbReference>
<dbReference type="InterPro" id="IPR024706">
    <property type="entry name" value="Peroxiredoxin_AhpC-typ"/>
</dbReference>
<comment type="caution">
    <text evidence="11">The sequence shown here is derived from an EMBL/GenBank/DDBJ whole genome shotgun (WGS) entry which is preliminary data.</text>
</comment>
<dbReference type="Proteomes" id="UP000590811">
    <property type="component" value="Unassembled WGS sequence"/>
</dbReference>
<keyword evidence="3" id="KW-0049">Antioxidant</keyword>
<feature type="active site" description="Cysteine sulfenic acid (-SOH) intermediate; for peroxidase activity" evidence="8">
    <location>
        <position position="46"/>
    </location>
</feature>
<evidence type="ECO:0000256" key="5">
    <source>
        <dbReference type="ARBA" id="ARBA00023284"/>
    </source>
</evidence>
<dbReference type="InterPro" id="IPR013766">
    <property type="entry name" value="Thioredoxin_domain"/>
</dbReference>
<reference evidence="11 12" key="1">
    <citation type="submission" date="2018-10" db="EMBL/GenBank/DDBJ databases">
        <title>Sequencing the genomes of 1000 actinobacteria strains.</title>
        <authorList>
            <person name="Klenk H.-P."/>
        </authorList>
    </citation>
    <scope>NUCLEOTIDE SEQUENCE [LARGE SCALE GENOMIC DNA]</scope>
    <source>
        <strain evidence="11 12">DSM 44267</strain>
    </source>
</reference>
<evidence type="ECO:0000313" key="10">
    <source>
        <dbReference type="EMBL" id="MBB2988313.1"/>
    </source>
</evidence>
<sequence length="220" mass="23955">MATPRLGETAPDFSADTTEGPIRFHEWKADSWAVLFSHPADFTPVCTTELGRVAALRDEWDARGVKVLAVSVDPVEQHERWKGDIEEVGGAAVFYPLIADDSRQVSELYDMIHPGEGDTSGVRSVFVIDKGNTVRLSLTYPKSVGRNFDEILRAVDALQVTDSGPFSTPADWQDGQRVIVAPTVSTADARARFGDDAVDEVKPYLRYTTAAAKTTADAPA</sequence>
<evidence type="ECO:0000256" key="1">
    <source>
        <dbReference type="ARBA" id="ARBA00009796"/>
    </source>
</evidence>
<dbReference type="Pfam" id="PF10417">
    <property type="entry name" value="1-cysPrx_C"/>
    <property type="match status" value="1"/>
</dbReference>
<evidence type="ECO:0000313" key="11">
    <source>
        <dbReference type="EMBL" id="RKT79571.1"/>
    </source>
</evidence>
<gene>
    <name evidence="11" type="ORF">DFJ68_3044</name>
    <name evidence="10" type="ORF">FHW14_003507</name>
</gene>
<evidence type="ECO:0000256" key="3">
    <source>
        <dbReference type="ARBA" id="ARBA00022862"/>
    </source>
</evidence>